<feature type="region of interest" description="Disordered" evidence="1">
    <location>
        <begin position="23"/>
        <end position="227"/>
    </location>
</feature>
<dbReference type="EMBL" id="BT135868">
    <property type="protein sequence ID" value="AFK35663.1"/>
    <property type="molecule type" value="mRNA"/>
</dbReference>
<accession>I3S5X1</accession>
<sequence length="227" mass="23339">MGMSSIPGNASLLGWAMSSLTLKGKPSDHAAPVASMSSSALTPTSSNASSGILAVETPSTAPVRVSSATDFAEQPVPTSPTSTDGWGELENGLDGPENDKDGWDDLEPLEETKPAPALANIQAAQRRPVSQPVSQSKQASSLKSKNTPRLSKDEDDDLWGAIAAPAPKTSLNLKSTTTEDDDPWASIAAPAPTTRAKPLSAGRGRGAKPAAPKLGAQRINRTSSSGM</sequence>
<evidence type="ECO:0000256" key="1">
    <source>
        <dbReference type="SAM" id="MobiDB-lite"/>
    </source>
</evidence>
<reference evidence="2" key="1">
    <citation type="submission" date="2012-05" db="EMBL/GenBank/DDBJ databases">
        <authorList>
            <person name="Krishnakumar V."/>
            <person name="Cheung F."/>
            <person name="Xiao Y."/>
            <person name="Chan A."/>
            <person name="Moskal W.A."/>
            <person name="Town C.D."/>
        </authorList>
    </citation>
    <scope>NUCLEOTIDE SEQUENCE</scope>
</reference>
<proteinExistence type="evidence at transcript level"/>
<organism evidence="2">
    <name type="scientific">Lotus japonicus</name>
    <name type="common">Lotus corniculatus var. japonicus</name>
    <dbReference type="NCBI Taxonomy" id="34305"/>
    <lineage>
        <taxon>Eukaryota</taxon>
        <taxon>Viridiplantae</taxon>
        <taxon>Streptophyta</taxon>
        <taxon>Embryophyta</taxon>
        <taxon>Tracheophyta</taxon>
        <taxon>Spermatophyta</taxon>
        <taxon>Magnoliopsida</taxon>
        <taxon>eudicotyledons</taxon>
        <taxon>Gunneridae</taxon>
        <taxon>Pentapetalae</taxon>
        <taxon>rosids</taxon>
        <taxon>fabids</taxon>
        <taxon>Fabales</taxon>
        <taxon>Fabaceae</taxon>
        <taxon>Papilionoideae</taxon>
        <taxon>50 kb inversion clade</taxon>
        <taxon>NPAAA clade</taxon>
        <taxon>Hologalegina</taxon>
        <taxon>robinioid clade</taxon>
        <taxon>Loteae</taxon>
        <taxon>Lotus</taxon>
    </lineage>
</organism>
<evidence type="ECO:0000313" key="2">
    <source>
        <dbReference type="EMBL" id="AFK35663.1"/>
    </source>
</evidence>
<feature type="compositionally biased region" description="Low complexity" evidence="1">
    <location>
        <begin position="134"/>
        <end position="145"/>
    </location>
</feature>
<dbReference type="AlphaFoldDB" id="I3S5X1"/>
<name>I3S5X1_LOTJA</name>
<feature type="compositionally biased region" description="Low complexity" evidence="1">
    <location>
        <begin position="34"/>
        <end position="50"/>
    </location>
</feature>
<protein>
    <submittedName>
        <fullName evidence="2">Uncharacterized protein</fullName>
    </submittedName>
</protein>